<evidence type="ECO:0000313" key="3">
    <source>
        <dbReference type="Proteomes" id="UP000678679"/>
    </source>
</evidence>
<proteinExistence type="predicted"/>
<name>A0AAX1MZW7_9BACT</name>
<dbReference type="AlphaFoldDB" id="A0AAX1MZW7"/>
<dbReference type="KEGG" id="fya:KMW28_14070"/>
<sequence>MEDKDSRTVVDSLLSKINDNIESSKELENSIKKVTRKKELLETKLTALRLLIQRHHAQK</sequence>
<accession>A0AAX1MZW7</accession>
<organism evidence="2 3">
    <name type="scientific">Flammeovirga yaeyamensis</name>
    <dbReference type="NCBI Taxonomy" id="367791"/>
    <lineage>
        <taxon>Bacteria</taxon>
        <taxon>Pseudomonadati</taxon>
        <taxon>Bacteroidota</taxon>
        <taxon>Cytophagia</taxon>
        <taxon>Cytophagales</taxon>
        <taxon>Flammeovirgaceae</taxon>
        <taxon>Flammeovirga</taxon>
    </lineage>
</organism>
<evidence type="ECO:0000313" key="2">
    <source>
        <dbReference type="EMBL" id="QWG00777.1"/>
    </source>
</evidence>
<feature type="coiled-coil region" evidence="1">
    <location>
        <begin position="24"/>
        <end position="51"/>
    </location>
</feature>
<dbReference type="RefSeq" id="WP_066205692.1">
    <property type="nucleotide sequence ID" value="NZ_CP076132.1"/>
</dbReference>
<protein>
    <submittedName>
        <fullName evidence="2">Uncharacterized protein</fullName>
    </submittedName>
</protein>
<keyword evidence="3" id="KW-1185">Reference proteome</keyword>
<evidence type="ECO:0000256" key="1">
    <source>
        <dbReference type="SAM" id="Coils"/>
    </source>
</evidence>
<dbReference type="Proteomes" id="UP000678679">
    <property type="component" value="Chromosome 1"/>
</dbReference>
<dbReference type="EMBL" id="CP076132">
    <property type="protein sequence ID" value="QWG00777.1"/>
    <property type="molecule type" value="Genomic_DNA"/>
</dbReference>
<keyword evidence="1" id="KW-0175">Coiled coil</keyword>
<reference evidence="2 3" key="1">
    <citation type="submission" date="2021-05" db="EMBL/GenBank/DDBJ databases">
        <title>Comparative genomic studies on the polysaccharide-degrading batcterial strains of the Flammeovirga genus.</title>
        <authorList>
            <person name="Zewei F."/>
            <person name="Zheng Z."/>
            <person name="Yu L."/>
            <person name="Ruyue G."/>
            <person name="Yanhong M."/>
            <person name="Yuanyuan C."/>
            <person name="Jingyan G."/>
            <person name="Wenjun H."/>
        </authorList>
    </citation>
    <scope>NUCLEOTIDE SEQUENCE [LARGE SCALE GENOMIC DNA]</scope>
    <source>
        <strain evidence="2 3">NBRC:100898</strain>
    </source>
</reference>
<gene>
    <name evidence="2" type="ORF">KMW28_14070</name>
</gene>